<evidence type="ECO:0000256" key="1">
    <source>
        <dbReference type="SAM" id="MobiDB-lite"/>
    </source>
</evidence>
<dbReference type="Gramene" id="Pp3c2_29931V3.1">
    <property type="protein sequence ID" value="PAC:32934356.CDS.1"/>
    <property type="gene ID" value="Pp3c2_29931"/>
</dbReference>
<reference evidence="2 4" key="1">
    <citation type="journal article" date="2008" name="Science">
        <title>The Physcomitrella genome reveals evolutionary insights into the conquest of land by plants.</title>
        <authorList>
            <person name="Rensing S."/>
            <person name="Lang D."/>
            <person name="Zimmer A."/>
            <person name="Terry A."/>
            <person name="Salamov A."/>
            <person name="Shapiro H."/>
            <person name="Nishiyama T."/>
            <person name="Perroud P.-F."/>
            <person name="Lindquist E."/>
            <person name="Kamisugi Y."/>
            <person name="Tanahashi T."/>
            <person name="Sakakibara K."/>
            <person name="Fujita T."/>
            <person name="Oishi K."/>
            <person name="Shin-I T."/>
            <person name="Kuroki Y."/>
            <person name="Toyoda A."/>
            <person name="Suzuki Y."/>
            <person name="Hashimoto A."/>
            <person name="Yamaguchi K."/>
            <person name="Sugano A."/>
            <person name="Kohara Y."/>
            <person name="Fujiyama A."/>
            <person name="Anterola A."/>
            <person name="Aoki S."/>
            <person name="Ashton N."/>
            <person name="Barbazuk W.B."/>
            <person name="Barker E."/>
            <person name="Bennetzen J."/>
            <person name="Bezanilla M."/>
            <person name="Blankenship R."/>
            <person name="Cho S.H."/>
            <person name="Dutcher S."/>
            <person name="Estelle M."/>
            <person name="Fawcett J.A."/>
            <person name="Gundlach H."/>
            <person name="Hanada K."/>
            <person name="Heyl A."/>
            <person name="Hicks K.A."/>
            <person name="Hugh J."/>
            <person name="Lohr M."/>
            <person name="Mayer K."/>
            <person name="Melkozernov A."/>
            <person name="Murata T."/>
            <person name="Nelson D."/>
            <person name="Pils B."/>
            <person name="Prigge M."/>
            <person name="Reiss B."/>
            <person name="Renner T."/>
            <person name="Rombauts S."/>
            <person name="Rushton P."/>
            <person name="Sanderfoot A."/>
            <person name="Schween G."/>
            <person name="Shiu S.-H."/>
            <person name="Stueber K."/>
            <person name="Theodoulou F.L."/>
            <person name="Tu H."/>
            <person name="Van de Peer Y."/>
            <person name="Verrier P.J."/>
            <person name="Waters E."/>
            <person name="Wood A."/>
            <person name="Yang L."/>
            <person name="Cove D."/>
            <person name="Cuming A."/>
            <person name="Hasebe M."/>
            <person name="Lucas S."/>
            <person name="Mishler D.B."/>
            <person name="Reski R."/>
            <person name="Grigoriev I."/>
            <person name="Quatrano R.S."/>
            <person name="Boore J.L."/>
        </authorList>
    </citation>
    <scope>NUCLEOTIDE SEQUENCE [LARGE SCALE GENOMIC DNA]</scope>
    <source>
        <strain evidence="3 4">cv. Gransden 2004</strain>
    </source>
</reference>
<dbReference type="EMBL" id="ABEU02000002">
    <property type="protein sequence ID" value="PNR60612.1"/>
    <property type="molecule type" value="Genomic_DNA"/>
</dbReference>
<reference evidence="3" key="3">
    <citation type="submission" date="2020-12" db="UniProtKB">
        <authorList>
            <consortium name="EnsemblPlants"/>
        </authorList>
    </citation>
    <scope>IDENTIFICATION</scope>
</reference>
<feature type="region of interest" description="Disordered" evidence="1">
    <location>
        <begin position="24"/>
        <end position="43"/>
    </location>
</feature>
<evidence type="ECO:0000313" key="2">
    <source>
        <dbReference type="EMBL" id="PNR60612.1"/>
    </source>
</evidence>
<dbReference type="AlphaFoldDB" id="A0A2K1L3K8"/>
<feature type="compositionally biased region" description="Polar residues" evidence="1">
    <location>
        <begin position="24"/>
        <end position="35"/>
    </location>
</feature>
<keyword evidence="4" id="KW-1185">Reference proteome</keyword>
<organism evidence="2">
    <name type="scientific">Physcomitrium patens</name>
    <name type="common">Spreading-leaved earth moss</name>
    <name type="synonym">Physcomitrella patens</name>
    <dbReference type="NCBI Taxonomy" id="3218"/>
    <lineage>
        <taxon>Eukaryota</taxon>
        <taxon>Viridiplantae</taxon>
        <taxon>Streptophyta</taxon>
        <taxon>Embryophyta</taxon>
        <taxon>Bryophyta</taxon>
        <taxon>Bryophytina</taxon>
        <taxon>Bryopsida</taxon>
        <taxon>Funariidae</taxon>
        <taxon>Funariales</taxon>
        <taxon>Funariaceae</taxon>
        <taxon>Physcomitrium</taxon>
    </lineage>
</organism>
<dbReference type="InParanoid" id="A0A2K1L3K8"/>
<dbReference type="EnsemblPlants" id="Pp3c2_29931V3.1">
    <property type="protein sequence ID" value="PAC:32934356.CDS.1"/>
    <property type="gene ID" value="Pp3c2_29931"/>
</dbReference>
<proteinExistence type="predicted"/>
<accession>A0A2K1L3K8</accession>
<evidence type="ECO:0000313" key="3">
    <source>
        <dbReference type="EnsemblPlants" id="PAC:32934356.CDS.1"/>
    </source>
</evidence>
<evidence type="ECO:0000313" key="4">
    <source>
        <dbReference type="Proteomes" id="UP000006727"/>
    </source>
</evidence>
<gene>
    <name evidence="2" type="ORF">PHYPA_003405</name>
</gene>
<reference evidence="2 4" key="2">
    <citation type="journal article" date="2018" name="Plant J.">
        <title>The Physcomitrella patens chromosome-scale assembly reveals moss genome structure and evolution.</title>
        <authorList>
            <person name="Lang D."/>
            <person name="Ullrich K.K."/>
            <person name="Murat F."/>
            <person name="Fuchs J."/>
            <person name="Jenkins J."/>
            <person name="Haas F.B."/>
            <person name="Piednoel M."/>
            <person name="Gundlach H."/>
            <person name="Van Bel M."/>
            <person name="Meyberg R."/>
            <person name="Vives C."/>
            <person name="Morata J."/>
            <person name="Symeonidi A."/>
            <person name="Hiss M."/>
            <person name="Muchero W."/>
            <person name="Kamisugi Y."/>
            <person name="Saleh O."/>
            <person name="Blanc G."/>
            <person name="Decker E.L."/>
            <person name="van Gessel N."/>
            <person name="Grimwood J."/>
            <person name="Hayes R.D."/>
            <person name="Graham S.W."/>
            <person name="Gunter L.E."/>
            <person name="McDaniel S.F."/>
            <person name="Hoernstein S.N.W."/>
            <person name="Larsson A."/>
            <person name="Li F.W."/>
            <person name="Perroud P.F."/>
            <person name="Phillips J."/>
            <person name="Ranjan P."/>
            <person name="Rokshar D.S."/>
            <person name="Rothfels C.J."/>
            <person name="Schneider L."/>
            <person name="Shu S."/>
            <person name="Stevenson D.W."/>
            <person name="Thummler F."/>
            <person name="Tillich M."/>
            <person name="Villarreal Aguilar J.C."/>
            <person name="Widiez T."/>
            <person name="Wong G.K."/>
            <person name="Wymore A."/>
            <person name="Zhang Y."/>
            <person name="Zimmer A.D."/>
            <person name="Quatrano R.S."/>
            <person name="Mayer K.F.X."/>
            <person name="Goodstein D."/>
            <person name="Casacuberta J.M."/>
            <person name="Vandepoele K."/>
            <person name="Reski R."/>
            <person name="Cuming A.C."/>
            <person name="Tuskan G.A."/>
            <person name="Maumus F."/>
            <person name="Salse J."/>
            <person name="Schmutz J."/>
            <person name="Rensing S.A."/>
        </authorList>
    </citation>
    <scope>NUCLEOTIDE SEQUENCE [LARGE SCALE GENOMIC DNA]</scope>
    <source>
        <strain evidence="3 4">cv. Gransden 2004</strain>
    </source>
</reference>
<protein>
    <submittedName>
        <fullName evidence="2 3">Uncharacterized protein</fullName>
    </submittedName>
</protein>
<sequence>MHFLDITPELHSTPFILHKLHPRNSPSPVPYNSSHPHVHPPLTHSQAQLLPNTIARRVSQGFNPGFQTLTKLTLLHTGSSKS</sequence>
<name>A0A2K1L3K8_PHYPA</name>
<dbReference type="Proteomes" id="UP000006727">
    <property type="component" value="Chromosome 2"/>
</dbReference>